<dbReference type="PANTHER" id="PTHR23520:SF5">
    <property type="entry name" value="TRANSPORTER, PUTATIVE (AFU_ORTHOLOGUE AFUA_3G04000)-RELATED"/>
    <property type="match status" value="1"/>
</dbReference>
<evidence type="ECO:0000256" key="2">
    <source>
        <dbReference type="ARBA" id="ARBA00022448"/>
    </source>
</evidence>
<keyword evidence="2" id="KW-0813">Transport</keyword>
<gene>
    <name evidence="8" type="ORF">SAMN05443507_1183</name>
</gene>
<feature type="transmembrane region" description="Helical" evidence="6">
    <location>
        <begin position="140"/>
        <end position="163"/>
    </location>
</feature>
<dbReference type="InterPro" id="IPR020846">
    <property type="entry name" value="MFS_dom"/>
</dbReference>
<evidence type="ECO:0000256" key="4">
    <source>
        <dbReference type="ARBA" id="ARBA00022989"/>
    </source>
</evidence>
<dbReference type="GO" id="GO:0022857">
    <property type="term" value="F:transmembrane transporter activity"/>
    <property type="evidence" value="ECO:0007669"/>
    <property type="project" value="InterPro"/>
</dbReference>
<dbReference type="STRING" id="1830138.SAMN05443507_1183"/>
<evidence type="ECO:0000256" key="6">
    <source>
        <dbReference type="SAM" id="Phobius"/>
    </source>
</evidence>
<feature type="transmembrane region" description="Helical" evidence="6">
    <location>
        <begin position="78"/>
        <end position="109"/>
    </location>
</feature>
<keyword evidence="9" id="KW-1185">Reference proteome</keyword>
<dbReference type="PROSITE" id="PS50850">
    <property type="entry name" value="MFS"/>
    <property type="match status" value="1"/>
</dbReference>
<protein>
    <submittedName>
        <fullName evidence="8">Predicted arabinose efflux permease, MFS family</fullName>
    </submittedName>
</protein>
<dbReference type="Gene3D" id="1.20.1250.20">
    <property type="entry name" value="MFS general substrate transporter like domains"/>
    <property type="match status" value="2"/>
</dbReference>
<dbReference type="SUPFAM" id="SSF103473">
    <property type="entry name" value="MFS general substrate transporter"/>
    <property type="match status" value="1"/>
</dbReference>
<name>A0A1M6TY16_9BACL</name>
<feature type="transmembrane region" description="Helical" evidence="6">
    <location>
        <begin position="249"/>
        <end position="275"/>
    </location>
</feature>
<dbReference type="Proteomes" id="UP000184016">
    <property type="component" value="Unassembled WGS sequence"/>
</dbReference>
<proteinExistence type="predicted"/>
<dbReference type="Pfam" id="PF07690">
    <property type="entry name" value="MFS_1"/>
    <property type="match status" value="2"/>
</dbReference>
<evidence type="ECO:0000313" key="8">
    <source>
        <dbReference type="EMBL" id="SHK61867.1"/>
    </source>
</evidence>
<comment type="subcellular location">
    <subcellularLocation>
        <location evidence="1">Cell membrane</location>
        <topology evidence="1">Multi-pass membrane protein</topology>
    </subcellularLocation>
</comment>
<dbReference type="InterPro" id="IPR036259">
    <property type="entry name" value="MFS_trans_sf"/>
</dbReference>
<keyword evidence="5 6" id="KW-0472">Membrane</keyword>
<accession>A0A1M6TY16</accession>
<feature type="transmembrane region" description="Helical" evidence="6">
    <location>
        <begin position="325"/>
        <end position="346"/>
    </location>
</feature>
<keyword evidence="4 6" id="KW-1133">Transmembrane helix</keyword>
<dbReference type="PANTHER" id="PTHR23520">
    <property type="entry name" value="TRANSPORTER, PUTATIVE (AFU_ORTHOLOGUE AFUA_3G04000)-RELATED"/>
    <property type="match status" value="1"/>
</dbReference>
<dbReference type="EMBL" id="FRAF01000018">
    <property type="protein sequence ID" value="SHK61867.1"/>
    <property type="molecule type" value="Genomic_DNA"/>
</dbReference>
<reference evidence="9" key="1">
    <citation type="submission" date="2016-11" db="EMBL/GenBank/DDBJ databases">
        <authorList>
            <person name="Varghese N."/>
            <person name="Submissions S."/>
        </authorList>
    </citation>
    <scope>NUCLEOTIDE SEQUENCE [LARGE SCALE GENOMIC DNA]</scope>
    <source>
        <strain evidence="9">USBA-503</strain>
    </source>
</reference>
<feature type="transmembrane region" description="Helical" evidence="6">
    <location>
        <begin position="48"/>
        <end position="66"/>
    </location>
</feature>
<evidence type="ECO:0000256" key="1">
    <source>
        <dbReference type="ARBA" id="ARBA00004651"/>
    </source>
</evidence>
<evidence type="ECO:0000259" key="7">
    <source>
        <dbReference type="PROSITE" id="PS50850"/>
    </source>
</evidence>
<dbReference type="InterPro" id="IPR011701">
    <property type="entry name" value="MFS"/>
</dbReference>
<keyword evidence="3 6" id="KW-0812">Transmembrane</keyword>
<evidence type="ECO:0000313" key="9">
    <source>
        <dbReference type="Proteomes" id="UP000184016"/>
    </source>
</evidence>
<dbReference type="OrthoDB" id="9810492at2"/>
<evidence type="ECO:0000256" key="3">
    <source>
        <dbReference type="ARBA" id="ARBA00022692"/>
    </source>
</evidence>
<organism evidence="8 9">
    <name type="scientific">Alicyclobacillus tolerans</name>
    <dbReference type="NCBI Taxonomy" id="90970"/>
    <lineage>
        <taxon>Bacteria</taxon>
        <taxon>Bacillati</taxon>
        <taxon>Bacillota</taxon>
        <taxon>Bacilli</taxon>
        <taxon>Bacillales</taxon>
        <taxon>Alicyclobacillaceae</taxon>
        <taxon>Alicyclobacillus</taxon>
    </lineage>
</organism>
<sequence length="442" mass="48065">MKEKINIHPIARRLMETRFLRSVGQGALAVDFTLYLHARGWDATEMGLLLMGGGLANSALSLLVGITSDRVGRKLFLVFYEIGLLAATLWLTLAPSIGVLILSAVLFGFGRGANGASGPFAPAEQAWLAKYIPGRQRGSIFSWNAALQFWGMGIGSLLAGFLPRMLPGTSGSHRFLLLFVLNAVIAAINLLQIATLREDAPVPEELPFQKEKSLEKQSASNDSVIQGQKEVVMSAVESEKEIRHRENRALLLLAVINLVNSVGVGLVAPLLPYWFDVKFGVGPSAIGPVYALTFVLTGLSSIGIGRLTQRFGLVQSIVWPRLLGVALLVALPFVPTFSWAALLYVVRSIVNRGSMGARQALSVSLVRDKRRGFASSLNNLSWSLAASFGPAVGGWLLDRVSFFWPFLIASFLQLAYVFLFQRFMRPYDNMSTTASPKSASHS</sequence>
<feature type="domain" description="Major facilitator superfamily (MFS) profile" evidence="7">
    <location>
        <begin position="1"/>
        <end position="425"/>
    </location>
</feature>
<evidence type="ECO:0000256" key="5">
    <source>
        <dbReference type="ARBA" id="ARBA00023136"/>
    </source>
</evidence>
<dbReference type="AlphaFoldDB" id="A0A1M6TY16"/>
<dbReference type="RefSeq" id="WP_083574281.1">
    <property type="nucleotide sequence ID" value="NZ_FRAF01000018.1"/>
</dbReference>
<feature type="transmembrane region" description="Helical" evidence="6">
    <location>
        <begin position="287"/>
        <end position="305"/>
    </location>
</feature>
<dbReference type="GO" id="GO:0005886">
    <property type="term" value="C:plasma membrane"/>
    <property type="evidence" value="ECO:0007669"/>
    <property type="project" value="UniProtKB-SubCell"/>
</dbReference>
<feature type="transmembrane region" description="Helical" evidence="6">
    <location>
        <begin position="175"/>
        <end position="194"/>
    </location>
</feature>
<feature type="transmembrane region" description="Helical" evidence="6">
    <location>
        <begin position="402"/>
        <end position="420"/>
    </location>
</feature>